<feature type="region of interest" description="Disordered" evidence="1">
    <location>
        <begin position="539"/>
        <end position="590"/>
    </location>
</feature>
<feature type="compositionally biased region" description="Polar residues" evidence="1">
    <location>
        <begin position="638"/>
        <end position="650"/>
    </location>
</feature>
<feature type="compositionally biased region" description="Polar residues" evidence="1">
    <location>
        <begin position="577"/>
        <end position="586"/>
    </location>
</feature>
<dbReference type="AlphaFoldDB" id="A0A182P7X6"/>
<dbReference type="VEuPathDB" id="VectorBase:AEPI003029"/>
<protein>
    <submittedName>
        <fullName evidence="2">Uncharacterized protein</fullName>
    </submittedName>
</protein>
<dbReference type="Proteomes" id="UP000075885">
    <property type="component" value="Unassembled WGS sequence"/>
</dbReference>
<feature type="compositionally biased region" description="Polar residues" evidence="1">
    <location>
        <begin position="336"/>
        <end position="357"/>
    </location>
</feature>
<feature type="region of interest" description="Disordered" evidence="1">
    <location>
        <begin position="413"/>
        <end position="490"/>
    </location>
</feature>
<evidence type="ECO:0000256" key="1">
    <source>
        <dbReference type="SAM" id="MobiDB-lite"/>
    </source>
</evidence>
<keyword evidence="3" id="KW-1185">Reference proteome</keyword>
<feature type="region of interest" description="Disordered" evidence="1">
    <location>
        <begin position="297"/>
        <end position="367"/>
    </location>
</feature>
<reference evidence="2" key="2">
    <citation type="submission" date="2020-05" db="UniProtKB">
        <authorList>
            <consortium name="EnsemblMetazoa"/>
        </authorList>
    </citation>
    <scope>IDENTIFICATION</scope>
    <source>
        <strain evidence="2">Epiroticus2</strain>
    </source>
</reference>
<sequence length="701" mass="77428">MDVKMEYQEDIAIMVYNYLIEQRLMLVAEQFAKVSLYLPQVRRGPGSCMFLTTPYRSLQEVVREYISLHRNMKSLLKKYHKEVRLPYEKTTWDKVEHVVDFFHSQLNYVPTPLDCSITAGNANPSEGNLYPNPGERFPADVQYQQYNVQQNEIELQTSQQAAPIVYQREWNANSQQMAMLSSQLDEAQFVYQLDEAHRPLTVPAGEAVVEESTASTHQPMLLYLVNNGEQQCSTNGETFVLTMVNGEGEMAECNPAVDLHPYHDDVTIGQHVEISTELAGSNTPYVQAEHTAVPSIDLPSLPLSSAGGQSPAEAKNPPPAQSPAAVDSAVKMMQLQPAQQTPARPSEPGTATLSSIECTPLKQSARKPIDPTALEEWKRIRSVNKSNFDNYVREANYQDEVRNRMAVVLMEKQKRENTASTKPSANPRGPKSKQTVVRSAVKTKVNRRSGTTSVGQIETQQQHAKKSPANTLDNDTSDFISSSEEDEDVRSMSRKVCMFRRRQKKANLAKEGSTEESTTFTSPASLQCRINLFAGRAPLNTTAKRTIRKRTPSTSSGSTPVKRPKRQPQPSPMRPGATQQQVTQAKRVTKAQCVPGAESVPLAVVVPPANNRRPVRACTAAAAARRNNEEKAKPTGAITPQPSPRKQPNGENVPPPTSTGKEAPAKVSTPAKQSAEKEPPTPVEVEEAAIYAVLNQLHGND</sequence>
<evidence type="ECO:0000313" key="3">
    <source>
        <dbReference type="Proteomes" id="UP000075885"/>
    </source>
</evidence>
<organism evidence="2 3">
    <name type="scientific">Anopheles epiroticus</name>
    <dbReference type="NCBI Taxonomy" id="199890"/>
    <lineage>
        <taxon>Eukaryota</taxon>
        <taxon>Metazoa</taxon>
        <taxon>Ecdysozoa</taxon>
        <taxon>Arthropoda</taxon>
        <taxon>Hexapoda</taxon>
        <taxon>Insecta</taxon>
        <taxon>Pterygota</taxon>
        <taxon>Neoptera</taxon>
        <taxon>Endopterygota</taxon>
        <taxon>Diptera</taxon>
        <taxon>Nematocera</taxon>
        <taxon>Culicoidea</taxon>
        <taxon>Culicidae</taxon>
        <taxon>Anophelinae</taxon>
        <taxon>Anopheles</taxon>
    </lineage>
</organism>
<dbReference type="EnsemblMetazoa" id="AEPI003029-RA">
    <property type="protein sequence ID" value="AEPI003029-PA"/>
    <property type="gene ID" value="AEPI003029"/>
</dbReference>
<feature type="compositionally biased region" description="Polar residues" evidence="1">
    <location>
        <begin position="448"/>
        <end position="474"/>
    </location>
</feature>
<feature type="region of interest" description="Disordered" evidence="1">
    <location>
        <begin position="617"/>
        <end position="684"/>
    </location>
</feature>
<evidence type="ECO:0000313" key="2">
    <source>
        <dbReference type="EnsemblMetazoa" id="AEPI003029-PA"/>
    </source>
</evidence>
<reference evidence="3" key="1">
    <citation type="submission" date="2013-03" db="EMBL/GenBank/DDBJ databases">
        <title>The Genome Sequence of Anopheles epiroticus epiroticus2.</title>
        <authorList>
            <consortium name="The Broad Institute Genomics Platform"/>
            <person name="Neafsey D.E."/>
            <person name="Howell P."/>
            <person name="Walker B."/>
            <person name="Young S.K."/>
            <person name="Zeng Q."/>
            <person name="Gargeya S."/>
            <person name="Fitzgerald M."/>
            <person name="Haas B."/>
            <person name="Abouelleil A."/>
            <person name="Allen A.W."/>
            <person name="Alvarado L."/>
            <person name="Arachchi H.M."/>
            <person name="Berlin A.M."/>
            <person name="Chapman S.B."/>
            <person name="Gainer-Dewar J."/>
            <person name="Goldberg J."/>
            <person name="Griggs A."/>
            <person name="Gujja S."/>
            <person name="Hansen M."/>
            <person name="Howarth C."/>
            <person name="Imamovic A."/>
            <person name="Ireland A."/>
            <person name="Larimer J."/>
            <person name="McCowan C."/>
            <person name="Murphy C."/>
            <person name="Pearson M."/>
            <person name="Poon T.W."/>
            <person name="Priest M."/>
            <person name="Roberts A."/>
            <person name="Saif S."/>
            <person name="Shea T."/>
            <person name="Sisk P."/>
            <person name="Sykes S."/>
            <person name="Wortman J."/>
            <person name="Nusbaum C."/>
            <person name="Birren B."/>
        </authorList>
    </citation>
    <scope>NUCLEOTIDE SEQUENCE [LARGE SCALE GENOMIC DNA]</scope>
    <source>
        <strain evidence="3">Epiroticus2</strain>
    </source>
</reference>
<accession>A0A182P7X6</accession>
<feature type="region of interest" description="Disordered" evidence="1">
    <location>
        <begin position="502"/>
        <end position="522"/>
    </location>
</feature>
<name>A0A182P7X6_9DIPT</name>
<proteinExistence type="predicted"/>